<dbReference type="EMBL" id="CAUYUJ010016546">
    <property type="protein sequence ID" value="CAK0866528.1"/>
    <property type="molecule type" value="Genomic_DNA"/>
</dbReference>
<reference evidence="2" key="1">
    <citation type="submission" date="2023-10" db="EMBL/GenBank/DDBJ databases">
        <authorList>
            <person name="Chen Y."/>
            <person name="Shah S."/>
            <person name="Dougan E. K."/>
            <person name="Thang M."/>
            <person name="Chan C."/>
        </authorList>
    </citation>
    <scope>NUCLEOTIDE SEQUENCE [LARGE SCALE GENOMIC DNA]</scope>
</reference>
<protein>
    <submittedName>
        <fullName evidence="2">Uncharacterized protein</fullName>
    </submittedName>
</protein>
<feature type="compositionally biased region" description="Low complexity" evidence="1">
    <location>
        <begin position="80"/>
        <end position="89"/>
    </location>
</feature>
<evidence type="ECO:0000256" key="1">
    <source>
        <dbReference type="SAM" id="MobiDB-lite"/>
    </source>
</evidence>
<organism evidence="2 3">
    <name type="scientific">Prorocentrum cordatum</name>
    <dbReference type="NCBI Taxonomy" id="2364126"/>
    <lineage>
        <taxon>Eukaryota</taxon>
        <taxon>Sar</taxon>
        <taxon>Alveolata</taxon>
        <taxon>Dinophyceae</taxon>
        <taxon>Prorocentrales</taxon>
        <taxon>Prorocentraceae</taxon>
        <taxon>Prorocentrum</taxon>
    </lineage>
</organism>
<proteinExistence type="predicted"/>
<name>A0ABN9V253_9DINO</name>
<feature type="region of interest" description="Disordered" evidence="1">
    <location>
        <begin position="80"/>
        <end position="137"/>
    </location>
</feature>
<accession>A0ABN9V253</accession>
<evidence type="ECO:0000313" key="3">
    <source>
        <dbReference type="Proteomes" id="UP001189429"/>
    </source>
</evidence>
<gene>
    <name evidence="2" type="ORF">PCOR1329_LOCUS53686</name>
</gene>
<sequence length="160" mass="17735">MQQFDRQEVNLGNTSWDRRVLMHQVREYSVDAQEADEVFISQPSFIAASTAHVLRGQFPSPLPVADLIPEPVKKALAIRRIGSRGRSGSEQLEDRQRSASHTPGGRGRRASAIAEERSPEDFTVVAPRSPAGPAIGTQARRRRRWLLCFAWCCAGSSRGP</sequence>
<comment type="caution">
    <text evidence="2">The sequence shown here is derived from an EMBL/GenBank/DDBJ whole genome shotgun (WGS) entry which is preliminary data.</text>
</comment>
<keyword evidence="3" id="KW-1185">Reference proteome</keyword>
<evidence type="ECO:0000313" key="2">
    <source>
        <dbReference type="EMBL" id="CAK0866528.1"/>
    </source>
</evidence>
<dbReference type="Proteomes" id="UP001189429">
    <property type="component" value="Unassembled WGS sequence"/>
</dbReference>